<keyword evidence="2" id="KW-1185">Reference proteome</keyword>
<evidence type="ECO:0000313" key="2">
    <source>
        <dbReference type="Proteomes" id="UP001259803"/>
    </source>
</evidence>
<evidence type="ECO:0000313" key="1">
    <source>
        <dbReference type="EMBL" id="MDT0577051.1"/>
    </source>
</evidence>
<accession>A0ABU2ZKY9</accession>
<gene>
    <name evidence="1" type="ORF">RM533_12825</name>
</gene>
<dbReference type="Proteomes" id="UP001259803">
    <property type="component" value="Unassembled WGS sequence"/>
</dbReference>
<proteinExistence type="predicted"/>
<name>A0ABU2ZKY9_9SPHN</name>
<dbReference type="RefSeq" id="WP_311341626.1">
    <property type="nucleotide sequence ID" value="NZ_JAVRHS010000016.1"/>
</dbReference>
<sequence>MKGSPDSAGCVVEFAQGGETPAGTASDLLATGCAMLTALLPDQTDYRATMPRNHEPCTVDR</sequence>
<organism evidence="1 2">
    <name type="scientific">Croceicoccus esteveae</name>
    <dbReference type="NCBI Taxonomy" id="3075597"/>
    <lineage>
        <taxon>Bacteria</taxon>
        <taxon>Pseudomonadati</taxon>
        <taxon>Pseudomonadota</taxon>
        <taxon>Alphaproteobacteria</taxon>
        <taxon>Sphingomonadales</taxon>
        <taxon>Erythrobacteraceae</taxon>
        <taxon>Croceicoccus</taxon>
    </lineage>
</organism>
<comment type="caution">
    <text evidence="1">The sequence shown here is derived from an EMBL/GenBank/DDBJ whole genome shotgun (WGS) entry which is preliminary data.</text>
</comment>
<protein>
    <submittedName>
        <fullName evidence="1">Uncharacterized protein</fullName>
    </submittedName>
</protein>
<dbReference type="EMBL" id="JAVRHS010000016">
    <property type="protein sequence ID" value="MDT0577051.1"/>
    <property type="molecule type" value="Genomic_DNA"/>
</dbReference>
<reference evidence="1 2" key="1">
    <citation type="submission" date="2023-09" db="EMBL/GenBank/DDBJ databases">
        <authorList>
            <person name="Rey-Velasco X."/>
        </authorList>
    </citation>
    <scope>NUCLEOTIDE SEQUENCE [LARGE SCALE GENOMIC DNA]</scope>
    <source>
        <strain evidence="1 2">F390</strain>
    </source>
</reference>